<dbReference type="GO" id="GO:0006355">
    <property type="term" value="P:regulation of DNA-templated transcription"/>
    <property type="evidence" value="ECO:0007669"/>
    <property type="project" value="InterPro"/>
</dbReference>
<feature type="domain" description="Response regulatory" evidence="8">
    <location>
        <begin position="2"/>
        <end position="116"/>
    </location>
</feature>
<comment type="caution">
    <text evidence="10">The sequence shown here is derived from an EMBL/GenBank/DDBJ whole genome shotgun (WGS) entry which is preliminary data.</text>
</comment>
<dbReference type="RefSeq" id="WP_009035466.1">
    <property type="nucleotide sequence ID" value="NZ_ALWO02000054.1"/>
</dbReference>
<dbReference type="Pfam" id="PF00072">
    <property type="entry name" value="Response_reg"/>
    <property type="match status" value="1"/>
</dbReference>
<dbReference type="OrthoDB" id="9790442at2"/>
<dbReference type="SMART" id="SM00862">
    <property type="entry name" value="Trans_reg_C"/>
    <property type="match status" value="1"/>
</dbReference>
<dbReference type="InterPro" id="IPR011006">
    <property type="entry name" value="CheY-like_superfamily"/>
</dbReference>
<dbReference type="GO" id="GO:0000976">
    <property type="term" value="F:transcription cis-regulatory region binding"/>
    <property type="evidence" value="ECO:0007669"/>
    <property type="project" value="TreeGrafter"/>
</dbReference>
<dbReference type="SMART" id="SM00448">
    <property type="entry name" value="REC"/>
    <property type="match status" value="1"/>
</dbReference>
<dbReference type="PANTHER" id="PTHR48111:SF22">
    <property type="entry name" value="REGULATOR OF RPOS"/>
    <property type="match status" value="1"/>
</dbReference>
<dbReference type="AlphaFoldDB" id="S2CWP8"/>
<dbReference type="FunFam" id="3.40.50.2300:FF:000001">
    <property type="entry name" value="DNA-binding response regulator PhoB"/>
    <property type="match status" value="1"/>
</dbReference>
<dbReference type="STRING" id="1189612.A33Q_4625"/>
<keyword evidence="2" id="KW-0902">Two-component regulatory system</keyword>
<keyword evidence="1 6" id="KW-0597">Phosphoprotein</keyword>
<proteinExistence type="predicted"/>
<dbReference type="InterPro" id="IPR001867">
    <property type="entry name" value="OmpR/PhoB-type_DNA-bd"/>
</dbReference>
<dbReference type="Proteomes" id="UP000006073">
    <property type="component" value="Unassembled WGS sequence"/>
</dbReference>
<dbReference type="GO" id="GO:0000156">
    <property type="term" value="F:phosphorelay response regulator activity"/>
    <property type="evidence" value="ECO:0007669"/>
    <property type="project" value="TreeGrafter"/>
</dbReference>
<dbReference type="GO" id="GO:0032993">
    <property type="term" value="C:protein-DNA complex"/>
    <property type="evidence" value="ECO:0007669"/>
    <property type="project" value="TreeGrafter"/>
</dbReference>
<dbReference type="Gene3D" id="6.10.250.690">
    <property type="match status" value="1"/>
</dbReference>
<dbReference type="eggNOG" id="COG0745">
    <property type="taxonomic scope" value="Bacteria"/>
</dbReference>
<dbReference type="Gene3D" id="1.10.10.10">
    <property type="entry name" value="Winged helix-like DNA-binding domain superfamily/Winged helix DNA-binding domain"/>
    <property type="match status" value="1"/>
</dbReference>
<dbReference type="GO" id="GO:0005829">
    <property type="term" value="C:cytosol"/>
    <property type="evidence" value="ECO:0007669"/>
    <property type="project" value="TreeGrafter"/>
</dbReference>
<reference evidence="10 11" key="1">
    <citation type="journal article" date="2013" name="Genome Announc.">
        <title>Draft Genome Sequence of Indibacter alkaliphilus Strain LW1T, Isolated from Lonar Lake, a Haloalkaline Lake in the Buldana District of Maharashtra, India.</title>
        <authorList>
            <person name="Singh A."/>
            <person name="Kumar Jangir P."/>
            <person name="Sharma R."/>
            <person name="Singh A."/>
            <person name="Kumar Pinnaka A."/>
            <person name="Shivaji S."/>
        </authorList>
    </citation>
    <scope>NUCLEOTIDE SEQUENCE [LARGE SCALE GENOMIC DNA]</scope>
    <source>
        <strain evidence="11">CCUG 57479 / KCTC 22604 / LW1</strain>
    </source>
</reference>
<evidence type="ECO:0000256" key="5">
    <source>
        <dbReference type="ARBA" id="ARBA00023163"/>
    </source>
</evidence>
<gene>
    <name evidence="10" type="ORF">A33Q_4625</name>
</gene>
<dbReference type="SUPFAM" id="SSF52172">
    <property type="entry name" value="CheY-like"/>
    <property type="match status" value="1"/>
</dbReference>
<evidence type="ECO:0000256" key="6">
    <source>
        <dbReference type="PROSITE-ProRule" id="PRU00169"/>
    </source>
</evidence>
<evidence type="ECO:0000256" key="4">
    <source>
        <dbReference type="ARBA" id="ARBA00023125"/>
    </source>
</evidence>
<evidence type="ECO:0000259" key="9">
    <source>
        <dbReference type="PROSITE" id="PS51755"/>
    </source>
</evidence>
<evidence type="ECO:0000259" key="8">
    <source>
        <dbReference type="PROSITE" id="PS50110"/>
    </source>
</evidence>
<keyword evidence="5" id="KW-0804">Transcription</keyword>
<evidence type="ECO:0000256" key="3">
    <source>
        <dbReference type="ARBA" id="ARBA00023015"/>
    </source>
</evidence>
<accession>S2CWP8</accession>
<keyword evidence="3" id="KW-0805">Transcription regulation</keyword>
<keyword evidence="4 7" id="KW-0238">DNA-binding</keyword>
<sequence>MKILLLEDEPKVISIIKRGLEGEGYDFAVAMDGYTALKLAGLHSFDLIILDIMVPGINGLEVCGNIRRFDPNVPILILSALNSTEDVVKGLDIHADDYMTKPFKIAELGARMRSLIRRSNRHKIEDNTISLADLKMDLVTMEVTRNNKIISLTSTEFKLLEHLMMNQKRVLPRLDILEAVWGYEFNIGTNVVDVYINYLRKKIDKDFEPKLIHTVVGVGYVMKAAV</sequence>
<dbReference type="FunFam" id="1.10.10.10:FF:000005">
    <property type="entry name" value="Two-component system response regulator"/>
    <property type="match status" value="1"/>
</dbReference>
<feature type="modified residue" description="4-aspartylphosphate" evidence="6">
    <location>
        <position position="51"/>
    </location>
</feature>
<evidence type="ECO:0000256" key="2">
    <source>
        <dbReference type="ARBA" id="ARBA00023012"/>
    </source>
</evidence>
<dbReference type="InterPro" id="IPR036388">
    <property type="entry name" value="WH-like_DNA-bd_sf"/>
</dbReference>
<evidence type="ECO:0000256" key="1">
    <source>
        <dbReference type="ARBA" id="ARBA00022553"/>
    </source>
</evidence>
<dbReference type="Gene3D" id="3.40.50.2300">
    <property type="match status" value="1"/>
</dbReference>
<dbReference type="CDD" id="cd00383">
    <property type="entry name" value="trans_reg_C"/>
    <property type="match status" value="1"/>
</dbReference>
<evidence type="ECO:0000256" key="7">
    <source>
        <dbReference type="PROSITE-ProRule" id="PRU01091"/>
    </source>
</evidence>
<dbReference type="Pfam" id="PF00486">
    <property type="entry name" value="Trans_reg_C"/>
    <property type="match status" value="1"/>
</dbReference>
<organism evidence="10 11">
    <name type="scientific">Indibacter alkaliphilus (strain CCUG 57479 / KCTC 22604 / LW1)</name>
    <dbReference type="NCBI Taxonomy" id="1189612"/>
    <lineage>
        <taxon>Bacteria</taxon>
        <taxon>Pseudomonadati</taxon>
        <taxon>Bacteroidota</taxon>
        <taxon>Cytophagia</taxon>
        <taxon>Cytophagales</taxon>
        <taxon>Cyclobacteriaceae</taxon>
    </lineage>
</organism>
<dbReference type="PROSITE" id="PS51755">
    <property type="entry name" value="OMPR_PHOB"/>
    <property type="match status" value="1"/>
</dbReference>
<dbReference type="EMBL" id="ALWO02000054">
    <property type="protein sequence ID" value="EOZ91557.1"/>
    <property type="molecule type" value="Genomic_DNA"/>
</dbReference>
<name>S2CWP8_INDAL</name>
<keyword evidence="11" id="KW-1185">Reference proteome</keyword>
<dbReference type="InterPro" id="IPR001789">
    <property type="entry name" value="Sig_transdc_resp-reg_receiver"/>
</dbReference>
<dbReference type="InterPro" id="IPR039420">
    <property type="entry name" value="WalR-like"/>
</dbReference>
<evidence type="ECO:0000313" key="11">
    <source>
        <dbReference type="Proteomes" id="UP000006073"/>
    </source>
</evidence>
<feature type="domain" description="OmpR/PhoB-type" evidence="9">
    <location>
        <begin position="126"/>
        <end position="224"/>
    </location>
</feature>
<evidence type="ECO:0000313" key="10">
    <source>
        <dbReference type="EMBL" id="EOZ91557.1"/>
    </source>
</evidence>
<dbReference type="PANTHER" id="PTHR48111">
    <property type="entry name" value="REGULATOR OF RPOS"/>
    <property type="match status" value="1"/>
</dbReference>
<dbReference type="PROSITE" id="PS50110">
    <property type="entry name" value="RESPONSE_REGULATORY"/>
    <property type="match status" value="1"/>
</dbReference>
<feature type="DNA-binding region" description="OmpR/PhoB-type" evidence="7">
    <location>
        <begin position="126"/>
        <end position="224"/>
    </location>
</feature>
<protein>
    <submittedName>
        <fullName evidence="10">Two-component system response regulator</fullName>
    </submittedName>
</protein>